<gene>
    <name evidence="1" type="ORF">C3Y92_05940</name>
</gene>
<dbReference type="EMBL" id="CP026538">
    <property type="protein sequence ID" value="QAZ66807.1"/>
    <property type="molecule type" value="Genomic_DNA"/>
</dbReference>
<proteinExistence type="predicted"/>
<reference evidence="1 2" key="1">
    <citation type="submission" date="2018-02" db="EMBL/GenBank/DDBJ databases">
        <title>Genome sequence of Desulfovibrio carbinolicus DSM 3852.</title>
        <authorList>
            <person name="Wilbanks E."/>
            <person name="Skennerton C.T."/>
            <person name="Orphan V.J."/>
        </authorList>
    </citation>
    <scope>NUCLEOTIDE SEQUENCE [LARGE SCALE GENOMIC DNA]</scope>
    <source>
        <strain evidence="1 2">DSM 3852</strain>
    </source>
</reference>
<dbReference type="AlphaFoldDB" id="A0A4P6HID0"/>
<evidence type="ECO:0000313" key="2">
    <source>
        <dbReference type="Proteomes" id="UP000293296"/>
    </source>
</evidence>
<dbReference type="KEGG" id="dcb:C3Y92_05940"/>
<evidence type="ECO:0000313" key="1">
    <source>
        <dbReference type="EMBL" id="QAZ66807.1"/>
    </source>
</evidence>
<organism evidence="1 2">
    <name type="scientific">Solidesulfovibrio carbinolicus</name>
    <dbReference type="NCBI Taxonomy" id="296842"/>
    <lineage>
        <taxon>Bacteria</taxon>
        <taxon>Pseudomonadati</taxon>
        <taxon>Thermodesulfobacteriota</taxon>
        <taxon>Desulfovibrionia</taxon>
        <taxon>Desulfovibrionales</taxon>
        <taxon>Desulfovibrionaceae</taxon>
        <taxon>Solidesulfovibrio</taxon>
    </lineage>
</organism>
<dbReference type="Proteomes" id="UP000293296">
    <property type="component" value="Chromosome"/>
</dbReference>
<dbReference type="CDD" id="cd21631">
    <property type="entry name" value="RHH_CopG_NikR-like"/>
    <property type="match status" value="1"/>
</dbReference>
<accession>A0A4P6HID0</accession>
<name>A0A4P6HID0_9BACT</name>
<dbReference type="RefSeq" id="WP_129350623.1">
    <property type="nucleotide sequence ID" value="NZ_CP026538.1"/>
</dbReference>
<protein>
    <submittedName>
        <fullName evidence="1">Uncharacterized protein</fullName>
    </submittedName>
</protein>
<dbReference type="GO" id="GO:0006355">
    <property type="term" value="P:regulation of DNA-templated transcription"/>
    <property type="evidence" value="ECO:0007669"/>
    <property type="project" value="InterPro"/>
</dbReference>
<dbReference type="Gene3D" id="1.10.1220.10">
    <property type="entry name" value="Met repressor-like"/>
    <property type="match status" value="1"/>
</dbReference>
<keyword evidence="2" id="KW-1185">Reference proteome</keyword>
<sequence>MDDIPKPRRGRPRKHFRDNVQKHFLFSTELSKRLAILSERENQSEAEIVRHAVERYLTFAGV</sequence>
<dbReference type="InterPro" id="IPR013321">
    <property type="entry name" value="Arc_rbn_hlx_hlx"/>
</dbReference>